<evidence type="ECO:0000256" key="1">
    <source>
        <dbReference type="SAM" id="MobiDB-lite"/>
    </source>
</evidence>
<evidence type="ECO:0000313" key="5">
    <source>
        <dbReference type="Proteomes" id="UP000663877"/>
    </source>
</evidence>
<evidence type="ECO:0000313" key="4">
    <source>
        <dbReference type="Proteomes" id="UP000663832"/>
    </source>
</evidence>
<feature type="region of interest" description="Disordered" evidence="1">
    <location>
        <begin position="1"/>
        <end position="44"/>
    </location>
</feature>
<feature type="compositionally biased region" description="Low complexity" evidence="1">
    <location>
        <begin position="12"/>
        <end position="30"/>
    </location>
</feature>
<feature type="compositionally biased region" description="Polar residues" evidence="1">
    <location>
        <begin position="108"/>
        <end position="119"/>
    </location>
</feature>
<dbReference type="Proteomes" id="UP000663832">
    <property type="component" value="Unassembled WGS sequence"/>
</dbReference>
<name>A0A813PLU5_9BILA</name>
<reference evidence="3" key="1">
    <citation type="submission" date="2021-02" db="EMBL/GenBank/DDBJ databases">
        <authorList>
            <person name="Nowell W R."/>
        </authorList>
    </citation>
    <scope>NUCLEOTIDE SEQUENCE</scope>
</reference>
<protein>
    <recommendedName>
        <fullName evidence="6">Testis-expressed sequence 9 protein</fullName>
    </recommendedName>
</protein>
<feature type="region of interest" description="Disordered" evidence="1">
    <location>
        <begin position="326"/>
        <end position="348"/>
    </location>
</feature>
<feature type="compositionally biased region" description="Basic and acidic residues" evidence="1">
    <location>
        <begin position="334"/>
        <end position="348"/>
    </location>
</feature>
<evidence type="ECO:0008006" key="6">
    <source>
        <dbReference type="Google" id="ProtNLM"/>
    </source>
</evidence>
<feature type="compositionally biased region" description="Polar residues" evidence="1">
    <location>
        <begin position="1"/>
        <end position="11"/>
    </location>
</feature>
<keyword evidence="4" id="KW-1185">Reference proteome</keyword>
<sequence length="403" mass="46940">MSAKSSSRTTGQQSAAPSSRPSTRTPKPQTDYADQEEEYKRLNAQLEAKTQALVEEADQVLRNQDRLLSADTHDRNYSLLDQVDTDEQLFRDMQSAALKPTDVRRGHTPSSQQQQNLSARSRKPSITKLQSRTGNEVALVSDDRYDQSIDRTVIQDKARSTFDKAVADIETKMNRTKMSANTNVMDLDEDDIFPGAAKDMGSEAKIRFLKARLRVMQEELERMQTECTRREEENERVNLKVKESDDDRTRLNRVITTLQDQLEKYKKMSSDTKSKLDTTEVELNSLRKEYDQTKRQTKKQQQDQTQTDTKLNRALEEAERYKQQLNKMQQTTKDASEQDKKKIEQLTNENRRLEKQRLELMNAFKRQLKLIDILKKQKLHLEASKMLQFAEEEFCKAIEWNTS</sequence>
<dbReference type="AlphaFoldDB" id="A0A813PLU5"/>
<proteinExistence type="predicted"/>
<organism evidence="3 5">
    <name type="scientific">Adineta steineri</name>
    <dbReference type="NCBI Taxonomy" id="433720"/>
    <lineage>
        <taxon>Eukaryota</taxon>
        <taxon>Metazoa</taxon>
        <taxon>Spiralia</taxon>
        <taxon>Gnathifera</taxon>
        <taxon>Rotifera</taxon>
        <taxon>Eurotatoria</taxon>
        <taxon>Bdelloidea</taxon>
        <taxon>Adinetida</taxon>
        <taxon>Adinetidae</taxon>
        <taxon>Adineta</taxon>
    </lineage>
</organism>
<dbReference type="Gene3D" id="1.10.287.1490">
    <property type="match status" value="1"/>
</dbReference>
<feature type="region of interest" description="Disordered" evidence="1">
    <location>
        <begin position="97"/>
        <end position="134"/>
    </location>
</feature>
<dbReference type="PANTHER" id="PTHR23313:SF0">
    <property type="entry name" value="TESTIS-EXPRESSED PROTEIN 9"/>
    <property type="match status" value="1"/>
</dbReference>
<comment type="caution">
    <text evidence="3">The sequence shown here is derived from an EMBL/GenBank/DDBJ whole genome shotgun (WGS) entry which is preliminary data.</text>
</comment>
<dbReference type="Proteomes" id="UP000663877">
    <property type="component" value="Unassembled WGS sequence"/>
</dbReference>
<dbReference type="PANTHER" id="PTHR23313">
    <property type="entry name" value="TSEC1-RELATED"/>
    <property type="match status" value="1"/>
</dbReference>
<evidence type="ECO:0000313" key="2">
    <source>
        <dbReference type="EMBL" id="CAF0742883.1"/>
    </source>
</evidence>
<dbReference type="OrthoDB" id="269872at2759"/>
<feature type="region of interest" description="Disordered" evidence="1">
    <location>
        <begin position="287"/>
        <end position="309"/>
    </location>
</feature>
<accession>A0A813PLU5</accession>
<evidence type="ECO:0000313" key="3">
    <source>
        <dbReference type="EMBL" id="CAF0754774.1"/>
    </source>
</evidence>
<dbReference type="EMBL" id="CAJNOM010000003">
    <property type="protein sequence ID" value="CAF0742883.1"/>
    <property type="molecule type" value="Genomic_DNA"/>
</dbReference>
<dbReference type="EMBL" id="CAJNOI010000006">
    <property type="protein sequence ID" value="CAF0754774.1"/>
    <property type="molecule type" value="Genomic_DNA"/>
</dbReference>
<gene>
    <name evidence="3" type="ORF">BJG266_LOCUS2665</name>
    <name evidence="2" type="ORF">QVE165_LOCUS1017</name>
</gene>